<accession>A0A517Z485</accession>
<dbReference type="AlphaFoldDB" id="A0A517Z485"/>
<dbReference type="KEGG" id="mri:Mal4_15470"/>
<name>A0A517Z485_9PLAN</name>
<sequence>MSQSLRRTQARTVYNGKFLWKVHGLHNRNVPVTYDVRTDQDSNAATQVAVRGVTPEDGVLRIWSAAGVARMAFNADTSRFPAG</sequence>
<gene>
    <name evidence="1" type="ORF">Mal4_15470</name>
</gene>
<organism evidence="1 2">
    <name type="scientific">Maioricimonas rarisocia</name>
    <dbReference type="NCBI Taxonomy" id="2528026"/>
    <lineage>
        <taxon>Bacteria</taxon>
        <taxon>Pseudomonadati</taxon>
        <taxon>Planctomycetota</taxon>
        <taxon>Planctomycetia</taxon>
        <taxon>Planctomycetales</taxon>
        <taxon>Planctomycetaceae</taxon>
        <taxon>Maioricimonas</taxon>
    </lineage>
</organism>
<keyword evidence="2" id="KW-1185">Reference proteome</keyword>
<proteinExistence type="predicted"/>
<protein>
    <submittedName>
        <fullName evidence="1">Uncharacterized protein</fullName>
    </submittedName>
</protein>
<evidence type="ECO:0000313" key="1">
    <source>
        <dbReference type="EMBL" id="QDU37237.1"/>
    </source>
</evidence>
<dbReference type="EMBL" id="CP036275">
    <property type="protein sequence ID" value="QDU37237.1"/>
    <property type="molecule type" value="Genomic_DNA"/>
</dbReference>
<reference evidence="1 2" key="1">
    <citation type="submission" date="2019-02" db="EMBL/GenBank/DDBJ databases">
        <title>Deep-cultivation of Planctomycetes and their phenomic and genomic characterization uncovers novel biology.</title>
        <authorList>
            <person name="Wiegand S."/>
            <person name="Jogler M."/>
            <person name="Boedeker C."/>
            <person name="Pinto D."/>
            <person name="Vollmers J."/>
            <person name="Rivas-Marin E."/>
            <person name="Kohn T."/>
            <person name="Peeters S.H."/>
            <person name="Heuer A."/>
            <person name="Rast P."/>
            <person name="Oberbeckmann S."/>
            <person name="Bunk B."/>
            <person name="Jeske O."/>
            <person name="Meyerdierks A."/>
            <person name="Storesund J.E."/>
            <person name="Kallscheuer N."/>
            <person name="Luecker S."/>
            <person name="Lage O.M."/>
            <person name="Pohl T."/>
            <person name="Merkel B.J."/>
            <person name="Hornburger P."/>
            <person name="Mueller R.-W."/>
            <person name="Bruemmer F."/>
            <person name="Labrenz M."/>
            <person name="Spormann A.M."/>
            <person name="Op den Camp H."/>
            <person name="Overmann J."/>
            <person name="Amann R."/>
            <person name="Jetten M.S.M."/>
            <person name="Mascher T."/>
            <person name="Medema M.H."/>
            <person name="Devos D.P."/>
            <person name="Kaster A.-K."/>
            <person name="Ovreas L."/>
            <person name="Rohde M."/>
            <person name="Galperin M.Y."/>
            <person name="Jogler C."/>
        </authorList>
    </citation>
    <scope>NUCLEOTIDE SEQUENCE [LARGE SCALE GENOMIC DNA]</scope>
    <source>
        <strain evidence="1 2">Mal4</strain>
    </source>
</reference>
<dbReference type="Proteomes" id="UP000320496">
    <property type="component" value="Chromosome"/>
</dbReference>
<evidence type="ECO:0000313" key="2">
    <source>
        <dbReference type="Proteomes" id="UP000320496"/>
    </source>
</evidence>